<organism evidence="2 3">
    <name type="scientific">Durusdinium trenchii</name>
    <dbReference type="NCBI Taxonomy" id="1381693"/>
    <lineage>
        <taxon>Eukaryota</taxon>
        <taxon>Sar</taxon>
        <taxon>Alveolata</taxon>
        <taxon>Dinophyceae</taxon>
        <taxon>Suessiales</taxon>
        <taxon>Symbiodiniaceae</taxon>
        <taxon>Durusdinium</taxon>
    </lineage>
</organism>
<dbReference type="EMBL" id="CAXAMN010021339">
    <property type="protein sequence ID" value="CAK9058058.1"/>
    <property type="molecule type" value="Genomic_DNA"/>
</dbReference>
<accession>A0ABP0N3R1</accession>
<name>A0ABP0N3R1_9DINO</name>
<sequence length="323" mass="35673">MGNTAQFESLRSIHAHYRWGLTGTPPTRDLSQVAEPFRTEAEKAAEMLVATLAQIFHLGHLPLEEKPPSAYRTDLAQETEKERPKEMCQHFLDHFARQNTSEEVTVDVERGGRSSVLVVECDTGAIEGAHLGCGSNSRGSALEDGVGMGERAIYLQCSRDVSDASGALTDEDRAERLIKLCSHFAAYCGLATAAADATGECHRIISTKQERRVWAEHAKKTYNVALQRAVQLELLWQRPVVWTEDQKSESCLSQQGQDRFDQVHLGLLLKALLHGTRPRDSPLSHDLYVRHPEGHGSDSHPQMFLRGAPPAESAPPAETPRPG</sequence>
<evidence type="ECO:0000256" key="1">
    <source>
        <dbReference type="SAM" id="MobiDB-lite"/>
    </source>
</evidence>
<protein>
    <submittedName>
        <fullName evidence="2">Uncharacterized protein</fullName>
    </submittedName>
</protein>
<reference evidence="2 3" key="1">
    <citation type="submission" date="2024-02" db="EMBL/GenBank/DDBJ databases">
        <authorList>
            <person name="Chen Y."/>
            <person name="Shah S."/>
            <person name="Dougan E. K."/>
            <person name="Thang M."/>
            <person name="Chan C."/>
        </authorList>
    </citation>
    <scope>NUCLEOTIDE SEQUENCE [LARGE SCALE GENOMIC DNA]</scope>
</reference>
<comment type="caution">
    <text evidence="2">The sequence shown here is derived from an EMBL/GenBank/DDBJ whole genome shotgun (WGS) entry which is preliminary data.</text>
</comment>
<evidence type="ECO:0000313" key="3">
    <source>
        <dbReference type="Proteomes" id="UP001642484"/>
    </source>
</evidence>
<feature type="compositionally biased region" description="Basic and acidic residues" evidence="1">
    <location>
        <begin position="281"/>
        <end position="298"/>
    </location>
</feature>
<dbReference type="Proteomes" id="UP001642484">
    <property type="component" value="Unassembled WGS sequence"/>
</dbReference>
<keyword evidence="3" id="KW-1185">Reference proteome</keyword>
<gene>
    <name evidence="2" type="ORF">CCMP2556_LOCUS28609</name>
</gene>
<evidence type="ECO:0000313" key="2">
    <source>
        <dbReference type="EMBL" id="CAK9058058.1"/>
    </source>
</evidence>
<feature type="region of interest" description="Disordered" evidence="1">
    <location>
        <begin position="281"/>
        <end position="323"/>
    </location>
</feature>
<proteinExistence type="predicted"/>